<evidence type="ECO:0000256" key="4">
    <source>
        <dbReference type="ARBA" id="ARBA00023015"/>
    </source>
</evidence>
<sequence length="913" mass="104561">MLGESTISKICSKIMVVKTIEKPVYDVIYIVEATVANSQHFEDLRTSYILPSIKFFNNGNTPSETDWFGVEGVGTQYCLLTFTNQLNQAVTCKGIKNNAFEFTNQMKQLRLTSGGISECSLLIEAFAYALQMFDVMANNRDKSITSNVTKHCVVISHLPPFIYPVIGTQEYKGFTFDMLQDMVIKKDINFSILSGRFVSKFREMIKKTSPNEAANVISKSSQIAVQPHHMVFLKGITLPTEDPPEVKAEPNTTTTTTATATAGMKRPAAEELQAITKKIKDEADAQSAQKPAQLPTPMQQNSQMLMLQQQQQQQQQSNLQQQTQQQQQQRFNMIQNNQQQNQQQIPMSQPNTQQQFQQQQNQVQQQQQNPQLQQQITQQNIQQNPQQLLINQQQQQQQQKPYQMQNMPFTNMQNQQSVAALLSNMAKNSQSNNLNQQQKQQMAQQVSTAQQMNMLQKQRMMLAAGQLPLQNLLQQQKMQQLPGGAQQNPQQQMQQQQNTQQNVQQNAQQVASNQQQQLNNQQQVQQQNQQQRPQQGQQPNQQQLTTQQQQQQRKTIWTGQLQWQETTGEPGKSISRKLNCHITMQINEVLKADVWPKTLQMQLIPQAYLNTLHEYLKQSKTVIFHFHNSDSEVLAAMYRVMNGNANTATGGTGGQKFAGCIIIPSSNTGVGQVRVLLLIFSQKKQTFIGVIPENQQKFVNELKVILSKDKNETVNKQQQQAQQQAQQQNQQTQPFMNQIRQQRPMNPGMLNQVATNPVNMNVAQQQQMNPNTSAFIQRPTMQTQIPQNTQGQTPQLRNLLQQQQQQKQMQAMSQVPIVVSSNLLTSQQQQQTLAKVQMNNLRQQQLRLQLQQQQQQPQMQQGLQQQQNPVQQNQVQQQQNPQQQMQQNQTGQQNPQQQQGLNEIFNDFNKWVQ</sequence>
<evidence type="ECO:0000256" key="1">
    <source>
        <dbReference type="ARBA" id="ARBA00004123"/>
    </source>
</evidence>
<protein>
    <recommendedName>
        <fullName evidence="3">Mediator of RNA polymerase II transcription subunit 25</fullName>
    </recommendedName>
    <alternativeName>
        <fullName evidence="8">Mediator complex subunit 25</fullName>
    </alternativeName>
</protein>
<keyword evidence="7" id="KW-0539">Nucleus</keyword>
<dbReference type="EnsemblMetazoa" id="CLYHEMT008407.1">
    <property type="protein sequence ID" value="CLYHEMP008407.1"/>
    <property type="gene ID" value="CLYHEMG008407"/>
</dbReference>
<comment type="similarity">
    <text evidence="2">Belongs to the Mediator complex subunit 25 family.</text>
</comment>
<feature type="region of interest" description="Disordered" evidence="9">
    <location>
        <begin position="478"/>
        <end position="550"/>
    </location>
</feature>
<dbReference type="AlphaFoldDB" id="A0A7M5V9F5"/>
<dbReference type="InterPro" id="IPR021419">
    <property type="entry name" value="Mediator_Med25_VWA"/>
</dbReference>
<evidence type="ECO:0000256" key="5">
    <source>
        <dbReference type="ARBA" id="ARBA00023159"/>
    </source>
</evidence>
<feature type="compositionally biased region" description="Low complexity" evidence="9">
    <location>
        <begin position="252"/>
        <end position="262"/>
    </location>
</feature>
<evidence type="ECO:0000256" key="9">
    <source>
        <dbReference type="SAM" id="MobiDB-lite"/>
    </source>
</evidence>
<dbReference type="PANTHER" id="PTHR12433:SF11">
    <property type="entry name" value="MEDIATOR OF RNA POLYMERASE II TRANSCRIPTION SUBUNIT 25"/>
    <property type="match status" value="1"/>
</dbReference>
<evidence type="ECO:0000256" key="3">
    <source>
        <dbReference type="ARBA" id="ARBA00019694"/>
    </source>
</evidence>
<evidence type="ECO:0000313" key="12">
    <source>
        <dbReference type="EnsemblMetazoa" id="CLYHEMP008407.1"/>
    </source>
</evidence>
<dbReference type="GO" id="GO:0045944">
    <property type="term" value="P:positive regulation of transcription by RNA polymerase II"/>
    <property type="evidence" value="ECO:0007669"/>
    <property type="project" value="TreeGrafter"/>
</dbReference>
<feature type="domain" description="Mediator complex subunit Med25 PTOV" evidence="10">
    <location>
        <begin position="551"/>
        <end position="710"/>
    </location>
</feature>
<name>A0A7M5V9F5_9CNID</name>
<evidence type="ECO:0000256" key="6">
    <source>
        <dbReference type="ARBA" id="ARBA00023163"/>
    </source>
</evidence>
<reference evidence="12" key="1">
    <citation type="submission" date="2021-01" db="UniProtKB">
        <authorList>
            <consortium name="EnsemblMetazoa"/>
        </authorList>
    </citation>
    <scope>IDENTIFICATION</scope>
</reference>
<dbReference type="Proteomes" id="UP000594262">
    <property type="component" value="Unplaced"/>
</dbReference>
<feature type="region of interest" description="Disordered" evidence="9">
    <location>
        <begin position="860"/>
        <end position="897"/>
    </location>
</feature>
<dbReference type="GO" id="GO:0016592">
    <property type="term" value="C:mediator complex"/>
    <property type="evidence" value="ECO:0007669"/>
    <property type="project" value="TreeGrafter"/>
</dbReference>
<evidence type="ECO:0000256" key="7">
    <source>
        <dbReference type="ARBA" id="ARBA00023242"/>
    </source>
</evidence>
<dbReference type="PANTHER" id="PTHR12433">
    <property type="entry name" value="MEDIATOR OF RNA POLYMERASE II TRANSCRIPTION SUBUNIT 25"/>
    <property type="match status" value="1"/>
</dbReference>
<evidence type="ECO:0000256" key="8">
    <source>
        <dbReference type="ARBA" id="ARBA00031958"/>
    </source>
</evidence>
<accession>A0A7M5V9F5</accession>
<evidence type="ECO:0000256" key="2">
    <source>
        <dbReference type="ARBA" id="ARBA00009102"/>
    </source>
</evidence>
<evidence type="ECO:0000259" key="10">
    <source>
        <dbReference type="Pfam" id="PF11232"/>
    </source>
</evidence>
<dbReference type="GeneID" id="136812415"/>
<dbReference type="RefSeq" id="XP_066925011.1">
    <property type="nucleotide sequence ID" value="XM_067068910.1"/>
</dbReference>
<comment type="subcellular location">
    <subcellularLocation>
        <location evidence="1">Nucleus</location>
    </subcellularLocation>
</comment>
<keyword evidence="13" id="KW-1185">Reference proteome</keyword>
<feature type="domain" description="Mediator of RNA polymerase II transcription subunit 25 von Willebrand factor type A" evidence="11">
    <location>
        <begin position="23"/>
        <end position="236"/>
    </location>
</feature>
<keyword evidence="6" id="KW-0804">Transcription</keyword>
<dbReference type="OrthoDB" id="7690434at2759"/>
<feature type="region of interest" description="Disordered" evidence="9">
    <location>
        <begin position="715"/>
        <end position="734"/>
    </location>
</feature>
<dbReference type="InterPro" id="IPR038196">
    <property type="entry name" value="Med25_PTOV_sf"/>
</dbReference>
<dbReference type="GO" id="GO:0005667">
    <property type="term" value="C:transcription regulator complex"/>
    <property type="evidence" value="ECO:0007669"/>
    <property type="project" value="TreeGrafter"/>
</dbReference>
<dbReference type="Pfam" id="PF11265">
    <property type="entry name" value="Med25_VWA"/>
    <property type="match status" value="1"/>
</dbReference>
<keyword evidence="4" id="KW-0805">Transcription regulation</keyword>
<dbReference type="Pfam" id="PF11232">
    <property type="entry name" value="Med25"/>
    <property type="match status" value="1"/>
</dbReference>
<feature type="compositionally biased region" description="Low complexity" evidence="9">
    <location>
        <begin position="717"/>
        <end position="733"/>
    </location>
</feature>
<proteinExistence type="inferred from homology"/>
<dbReference type="InterPro" id="IPR021394">
    <property type="entry name" value="Med25_PTOV"/>
</dbReference>
<evidence type="ECO:0000313" key="13">
    <source>
        <dbReference type="Proteomes" id="UP000594262"/>
    </source>
</evidence>
<keyword evidence="5" id="KW-0010">Activator</keyword>
<organism evidence="12 13">
    <name type="scientific">Clytia hemisphaerica</name>
    <dbReference type="NCBI Taxonomy" id="252671"/>
    <lineage>
        <taxon>Eukaryota</taxon>
        <taxon>Metazoa</taxon>
        <taxon>Cnidaria</taxon>
        <taxon>Hydrozoa</taxon>
        <taxon>Hydroidolina</taxon>
        <taxon>Leptothecata</taxon>
        <taxon>Obeliida</taxon>
        <taxon>Clytiidae</taxon>
        <taxon>Clytia</taxon>
    </lineage>
</organism>
<evidence type="ECO:0000259" key="11">
    <source>
        <dbReference type="Pfam" id="PF11265"/>
    </source>
</evidence>
<feature type="region of interest" description="Disordered" evidence="9">
    <location>
        <begin position="336"/>
        <end position="362"/>
    </location>
</feature>
<dbReference type="Gene3D" id="2.40.290.30">
    <property type="entry name" value="Mediator complex subunit 25, ACID domain"/>
    <property type="match status" value="1"/>
</dbReference>
<feature type="region of interest" description="Disordered" evidence="9">
    <location>
        <begin position="241"/>
        <end position="267"/>
    </location>
</feature>
<dbReference type="RefSeq" id="XP_066925010.1">
    <property type="nucleotide sequence ID" value="XM_067068909.1"/>
</dbReference>